<accession>A0A1X7V1I3</accession>
<feature type="compositionally biased region" description="Polar residues" evidence="1">
    <location>
        <begin position="1"/>
        <end position="21"/>
    </location>
</feature>
<dbReference type="EnsemblMetazoa" id="Aqu2.1.33649_001">
    <property type="protein sequence ID" value="Aqu2.1.33649_001"/>
    <property type="gene ID" value="Aqu2.1.33649"/>
</dbReference>
<evidence type="ECO:0000313" key="2">
    <source>
        <dbReference type="EnsemblMetazoa" id="Aqu2.1.33649_001"/>
    </source>
</evidence>
<name>A0A1X7V1I3_AMPQE</name>
<evidence type="ECO:0000256" key="1">
    <source>
        <dbReference type="SAM" id="MobiDB-lite"/>
    </source>
</evidence>
<reference evidence="2" key="1">
    <citation type="submission" date="2017-05" db="UniProtKB">
        <authorList>
            <consortium name="EnsemblMetazoa"/>
        </authorList>
    </citation>
    <scope>IDENTIFICATION</scope>
</reference>
<protein>
    <submittedName>
        <fullName evidence="2">Uncharacterized protein</fullName>
    </submittedName>
</protein>
<organism evidence="2">
    <name type="scientific">Amphimedon queenslandica</name>
    <name type="common">Sponge</name>
    <dbReference type="NCBI Taxonomy" id="400682"/>
    <lineage>
        <taxon>Eukaryota</taxon>
        <taxon>Metazoa</taxon>
        <taxon>Porifera</taxon>
        <taxon>Demospongiae</taxon>
        <taxon>Heteroscleromorpha</taxon>
        <taxon>Haplosclerida</taxon>
        <taxon>Niphatidae</taxon>
        <taxon>Amphimedon</taxon>
    </lineage>
</organism>
<feature type="region of interest" description="Disordered" evidence="1">
    <location>
        <begin position="1"/>
        <end position="41"/>
    </location>
</feature>
<dbReference type="InParanoid" id="A0A1X7V1I3"/>
<dbReference type="AlphaFoldDB" id="A0A1X7V1I3"/>
<sequence>MMLSQLKQTKSTSVPFPSTLAQHKVQQKPKIPPDPPVQHTKKAATGVHFKTQQLQHLPRRPTLVAPIDSNWNELVKFAKFSNKEAATETRQILRKQGLLL</sequence>
<proteinExistence type="predicted"/>